<dbReference type="Gene3D" id="2.60.120.330">
    <property type="entry name" value="B-lactam Antibiotic, Isopenicillin N Synthase, Chain"/>
    <property type="match status" value="1"/>
</dbReference>
<organism evidence="6 7">
    <name type="scientific">Camellia sinensis var. sinensis</name>
    <name type="common">China tea</name>
    <dbReference type="NCBI Taxonomy" id="542762"/>
    <lineage>
        <taxon>Eukaryota</taxon>
        <taxon>Viridiplantae</taxon>
        <taxon>Streptophyta</taxon>
        <taxon>Embryophyta</taxon>
        <taxon>Tracheophyta</taxon>
        <taxon>Spermatophyta</taxon>
        <taxon>Magnoliopsida</taxon>
        <taxon>eudicotyledons</taxon>
        <taxon>Gunneridae</taxon>
        <taxon>Pentapetalae</taxon>
        <taxon>asterids</taxon>
        <taxon>Ericales</taxon>
        <taxon>Theaceae</taxon>
        <taxon>Camellia</taxon>
    </lineage>
</organism>
<dbReference type="Pfam" id="PF14226">
    <property type="entry name" value="DIOX_N"/>
    <property type="match status" value="1"/>
</dbReference>
<evidence type="ECO:0000256" key="4">
    <source>
        <dbReference type="RuleBase" id="RU003682"/>
    </source>
</evidence>
<keyword evidence="3 4" id="KW-0408">Iron</keyword>
<dbReference type="GO" id="GO:0016705">
    <property type="term" value="F:oxidoreductase activity, acting on paired donors, with incorporation or reduction of molecular oxygen"/>
    <property type="evidence" value="ECO:0007669"/>
    <property type="project" value="UniProtKB-ARBA"/>
</dbReference>
<dbReference type="GO" id="GO:0046872">
    <property type="term" value="F:metal ion binding"/>
    <property type="evidence" value="ECO:0007669"/>
    <property type="project" value="UniProtKB-KW"/>
</dbReference>
<dbReference type="InterPro" id="IPR050295">
    <property type="entry name" value="Plant_2OG-oxidoreductases"/>
</dbReference>
<keyword evidence="4" id="KW-0560">Oxidoreductase</keyword>
<evidence type="ECO:0000256" key="1">
    <source>
        <dbReference type="ARBA" id="ARBA00008056"/>
    </source>
</evidence>
<comment type="similarity">
    <text evidence="1 4">Belongs to the iron/ascorbate-dependent oxidoreductase family.</text>
</comment>
<proteinExistence type="inferred from homology"/>
<comment type="caution">
    <text evidence="6">The sequence shown here is derived from an EMBL/GenBank/DDBJ whole genome shotgun (WGS) entry which is preliminary data.</text>
</comment>
<dbReference type="Pfam" id="PF03171">
    <property type="entry name" value="2OG-FeII_Oxy"/>
    <property type="match status" value="1"/>
</dbReference>
<sequence>MASSKPNGLGSSLTIQELAKEPMLVIPERYVRLDNEPCSNLSEDATSQTIPTVDMQQLLMGEATDFQLDKLNSICKEWGIFQIFIAFDWLLTDLQVKNYLVNHGVSSLLVEKLKYEIEEFYKLPLEEKMKYKMQPGDVEGYGTLLMQDDEKLDWGDRLYMVVNPVHRRKAHLLPQLPSSLRKTLESYISELQKLAMTVFGLMAKALKIDKREMEEMFDDGMQSVRMSYYPPCPQPEMVMGLRPHSDADGITILLQVNGVEGLQIKKDGIWIPVSFLPDAFVVNAGDILEVSANGHRFYLQPPFTTISTIVTPPPLPPLHYHYCHSTTSYHFHHHYYLLNHQDFAAATILANIPPNCHRYSSTTTTNAILPPPLAPLHRHCL</sequence>
<dbReference type="PANTHER" id="PTHR47991">
    <property type="entry name" value="OXOGLUTARATE/IRON-DEPENDENT DIOXYGENASE"/>
    <property type="match status" value="1"/>
</dbReference>
<dbReference type="InterPro" id="IPR027443">
    <property type="entry name" value="IPNS-like_sf"/>
</dbReference>
<dbReference type="AlphaFoldDB" id="A0A4S4D209"/>
<accession>A0A4S4D209</accession>
<reference evidence="6 7" key="1">
    <citation type="journal article" date="2018" name="Proc. Natl. Acad. Sci. U.S.A.">
        <title>Draft genome sequence of Camellia sinensis var. sinensis provides insights into the evolution of the tea genome and tea quality.</title>
        <authorList>
            <person name="Wei C."/>
            <person name="Yang H."/>
            <person name="Wang S."/>
            <person name="Zhao J."/>
            <person name="Liu C."/>
            <person name="Gao L."/>
            <person name="Xia E."/>
            <person name="Lu Y."/>
            <person name="Tai Y."/>
            <person name="She G."/>
            <person name="Sun J."/>
            <person name="Cao H."/>
            <person name="Tong W."/>
            <person name="Gao Q."/>
            <person name="Li Y."/>
            <person name="Deng W."/>
            <person name="Jiang X."/>
            <person name="Wang W."/>
            <person name="Chen Q."/>
            <person name="Zhang S."/>
            <person name="Li H."/>
            <person name="Wu J."/>
            <person name="Wang P."/>
            <person name="Li P."/>
            <person name="Shi C."/>
            <person name="Zheng F."/>
            <person name="Jian J."/>
            <person name="Huang B."/>
            <person name="Shan D."/>
            <person name="Shi M."/>
            <person name="Fang C."/>
            <person name="Yue Y."/>
            <person name="Li F."/>
            <person name="Li D."/>
            <person name="Wei S."/>
            <person name="Han B."/>
            <person name="Jiang C."/>
            <person name="Yin Y."/>
            <person name="Xia T."/>
            <person name="Zhang Z."/>
            <person name="Bennetzen J.L."/>
            <person name="Zhao S."/>
            <person name="Wan X."/>
        </authorList>
    </citation>
    <scope>NUCLEOTIDE SEQUENCE [LARGE SCALE GENOMIC DNA]</scope>
    <source>
        <strain evidence="7">cv. Shuchazao</strain>
        <tissue evidence="6">Leaf</tissue>
    </source>
</reference>
<feature type="domain" description="Fe2OG dioxygenase" evidence="5">
    <location>
        <begin position="220"/>
        <end position="367"/>
    </location>
</feature>
<keyword evidence="7" id="KW-1185">Reference proteome</keyword>
<protein>
    <recommendedName>
        <fullName evidence="5">Fe2OG dioxygenase domain-containing protein</fullName>
    </recommendedName>
</protein>
<evidence type="ECO:0000259" key="5">
    <source>
        <dbReference type="PROSITE" id="PS51471"/>
    </source>
</evidence>
<dbReference type="FunFam" id="2.60.120.330:FF:000079">
    <property type="entry name" value="Protein SRG1"/>
    <property type="match status" value="1"/>
</dbReference>
<dbReference type="Proteomes" id="UP000306102">
    <property type="component" value="Unassembled WGS sequence"/>
</dbReference>
<name>A0A4S4D209_CAMSN</name>
<dbReference type="SUPFAM" id="SSF51197">
    <property type="entry name" value="Clavaminate synthase-like"/>
    <property type="match status" value="1"/>
</dbReference>
<dbReference type="InterPro" id="IPR044861">
    <property type="entry name" value="IPNS-like_FE2OG_OXY"/>
</dbReference>
<dbReference type="InterPro" id="IPR026992">
    <property type="entry name" value="DIOX_N"/>
</dbReference>
<dbReference type="EMBL" id="SDRB02012987">
    <property type="protein sequence ID" value="THF96168.1"/>
    <property type="molecule type" value="Genomic_DNA"/>
</dbReference>
<keyword evidence="2 4" id="KW-0479">Metal-binding</keyword>
<evidence type="ECO:0000313" key="7">
    <source>
        <dbReference type="Proteomes" id="UP000306102"/>
    </source>
</evidence>
<dbReference type="PROSITE" id="PS51471">
    <property type="entry name" value="FE2OG_OXY"/>
    <property type="match status" value="1"/>
</dbReference>
<evidence type="ECO:0000313" key="6">
    <source>
        <dbReference type="EMBL" id="THF96168.1"/>
    </source>
</evidence>
<gene>
    <name evidence="6" type="ORF">TEA_019388</name>
</gene>
<evidence type="ECO:0000256" key="2">
    <source>
        <dbReference type="ARBA" id="ARBA00022723"/>
    </source>
</evidence>
<evidence type="ECO:0000256" key="3">
    <source>
        <dbReference type="ARBA" id="ARBA00023004"/>
    </source>
</evidence>
<dbReference type="STRING" id="542762.A0A4S4D209"/>
<dbReference type="InterPro" id="IPR005123">
    <property type="entry name" value="Oxoglu/Fe-dep_dioxygenase_dom"/>
</dbReference>